<reference evidence="6" key="1">
    <citation type="journal article" date="2021" name="J Fungi (Basel)">
        <title>Virulence traits and population genomics of the black yeast Aureobasidium melanogenum.</title>
        <authorList>
            <person name="Cernosa A."/>
            <person name="Sun X."/>
            <person name="Gostincar C."/>
            <person name="Fang C."/>
            <person name="Gunde-Cimerman N."/>
            <person name="Song Z."/>
        </authorList>
    </citation>
    <scope>NUCLEOTIDE SEQUENCE</scope>
    <source>
        <strain evidence="6">EXF-9298</strain>
    </source>
</reference>
<dbReference type="PANTHER" id="PTHR12096">
    <property type="entry name" value="NUCLEAR PROTEIN SKIP-RELATED"/>
    <property type="match status" value="1"/>
</dbReference>
<gene>
    <name evidence="6" type="ORF">KCU98_g4605</name>
</gene>
<feature type="region of interest" description="Disordered" evidence="4">
    <location>
        <begin position="336"/>
        <end position="414"/>
    </location>
</feature>
<feature type="region of interest" description="Disordered" evidence="4">
    <location>
        <begin position="1"/>
        <end position="24"/>
    </location>
</feature>
<feature type="compositionally biased region" description="Pro residues" evidence="4">
    <location>
        <begin position="225"/>
        <end position="236"/>
    </location>
</feature>
<feature type="region of interest" description="Disordered" evidence="4">
    <location>
        <begin position="480"/>
        <end position="591"/>
    </location>
</feature>
<name>A0A9P8FWV0_AURME</name>
<keyword evidence="3" id="KW-0508">mRNA splicing</keyword>
<comment type="function">
    <text evidence="3">Involved in pre-mRNA splicing.</text>
</comment>
<feature type="compositionally biased region" description="Basic and acidic residues" evidence="4">
    <location>
        <begin position="509"/>
        <end position="534"/>
    </location>
</feature>
<dbReference type="InterPro" id="IPR017862">
    <property type="entry name" value="SKI-int_prot_SKIP"/>
</dbReference>
<accession>A0A9P8FWV0</accession>
<evidence type="ECO:0000256" key="1">
    <source>
        <dbReference type="ARBA" id="ARBA00010197"/>
    </source>
</evidence>
<feature type="compositionally biased region" description="Low complexity" evidence="4">
    <location>
        <begin position="555"/>
        <end position="565"/>
    </location>
</feature>
<keyword evidence="3" id="KW-0507">mRNA processing</keyword>
<dbReference type="GO" id="GO:0005681">
    <property type="term" value="C:spliceosomal complex"/>
    <property type="evidence" value="ECO:0007669"/>
    <property type="project" value="UniProtKB-UniRule"/>
</dbReference>
<evidence type="ECO:0000256" key="3">
    <source>
        <dbReference type="RuleBase" id="RU367140"/>
    </source>
</evidence>
<keyword evidence="3" id="KW-0539">Nucleus</keyword>
<feature type="domain" description="SKI-interacting protein SKIP SNW" evidence="5">
    <location>
        <begin position="182"/>
        <end position="340"/>
    </location>
</feature>
<comment type="caution">
    <text evidence="6">The sequence shown here is derived from an EMBL/GenBank/DDBJ whole genome shotgun (WGS) entry which is preliminary data.</text>
</comment>
<keyword evidence="7" id="KW-1185">Reference proteome</keyword>
<comment type="subunit">
    <text evidence="3">Associated with the spliceosome.</text>
</comment>
<organism evidence="6 7">
    <name type="scientific">Aureobasidium melanogenum</name>
    <name type="common">Aureobasidium pullulans var. melanogenum</name>
    <dbReference type="NCBI Taxonomy" id="46634"/>
    <lineage>
        <taxon>Eukaryota</taxon>
        <taxon>Fungi</taxon>
        <taxon>Dikarya</taxon>
        <taxon>Ascomycota</taxon>
        <taxon>Pezizomycotina</taxon>
        <taxon>Dothideomycetes</taxon>
        <taxon>Dothideomycetidae</taxon>
        <taxon>Dothideales</taxon>
        <taxon>Saccotheciaceae</taxon>
        <taxon>Aureobasidium</taxon>
    </lineage>
</organism>
<comment type="similarity">
    <text evidence="1 3">Belongs to the SNW family.</text>
</comment>
<dbReference type="InterPro" id="IPR004015">
    <property type="entry name" value="SKI-int_prot_SKIP_SNW-dom"/>
</dbReference>
<feature type="compositionally biased region" description="Acidic residues" evidence="4">
    <location>
        <begin position="483"/>
        <end position="492"/>
    </location>
</feature>
<sequence length="591" mass="65844">MFAALPKPKYTGEEEEQRQSVGPRIIGADQAASQQLQVAKRSGIPPYGQRNNWRPRGNEDFGDGGAYPEVAVAQYPLDMGRKHASSSNALTLSVNAEGQVDYTAIAKRGHAENRIVHASFKDLIPLRHQANAGEISLARPDEETVAETKRKTEAALATLVAGASAAQRPKNVKGVEKREASYVRYTPANQMGQDNSKKGDRIMKIMSRQIDPMEPPKFKAKKIPGRPPSPPPPVMHSPPRKLTAEDQEAWRIPPTVSNWKNPKGYTVPLDKRLAADGRGLQDVTINDKFASFAEALQTADRHAREEVKSRALMQQRLAEKEKEQKEENLRLLAQKAREEKAAAARKPATRDDSRSRSRSRSIDSYSSRSRSRTPSEDETEHDRRERERLRAERRRDAQREMRQKNMGHERRMQALARAQNRDISEKVALGLAKPTQSKETMYDSRLFNQSSGFAAGFNEDNAYDKPLFADREALNSIYRPQLDADDGDDGGETLEAIQKTSRFETLGRAPKEGMKSARTAEQREGPVMFERDNGDPFGVEQMIADAQSKKGGDAAGSASVSGQGVKRYGLNEGGDQDERGSKRARIDDDDE</sequence>
<proteinExistence type="inferred from homology"/>
<dbReference type="Proteomes" id="UP000729357">
    <property type="component" value="Unassembled WGS sequence"/>
</dbReference>
<feature type="region of interest" description="Disordered" evidence="4">
    <location>
        <begin position="39"/>
        <end position="65"/>
    </location>
</feature>
<dbReference type="EMBL" id="JAHFXS010000377">
    <property type="protein sequence ID" value="KAG9985593.1"/>
    <property type="molecule type" value="Genomic_DNA"/>
</dbReference>
<keyword evidence="3" id="KW-0747">Spliceosome</keyword>
<protein>
    <recommendedName>
        <fullName evidence="2 3">Pre-mRNA-processing protein 45</fullName>
    </recommendedName>
</protein>
<feature type="compositionally biased region" description="Basic and acidic residues" evidence="4">
    <location>
        <begin position="380"/>
        <end position="412"/>
    </location>
</feature>
<evidence type="ECO:0000256" key="2">
    <source>
        <dbReference type="ARBA" id="ARBA00022160"/>
    </source>
</evidence>
<evidence type="ECO:0000313" key="6">
    <source>
        <dbReference type="EMBL" id="KAG9985593.1"/>
    </source>
</evidence>
<feature type="non-terminal residue" evidence="6">
    <location>
        <position position="591"/>
    </location>
</feature>
<evidence type="ECO:0000256" key="4">
    <source>
        <dbReference type="SAM" id="MobiDB-lite"/>
    </source>
</evidence>
<evidence type="ECO:0000313" key="7">
    <source>
        <dbReference type="Proteomes" id="UP000729357"/>
    </source>
</evidence>
<evidence type="ECO:0000259" key="5">
    <source>
        <dbReference type="Pfam" id="PF02731"/>
    </source>
</evidence>
<reference evidence="6" key="2">
    <citation type="submission" date="2021-08" db="EMBL/GenBank/DDBJ databases">
        <authorList>
            <person name="Gostincar C."/>
            <person name="Sun X."/>
            <person name="Song Z."/>
            <person name="Gunde-Cimerman N."/>
        </authorList>
    </citation>
    <scope>NUCLEOTIDE SEQUENCE</scope>
    <source>
        <strain evidence="6">EXF-9298</strain>
    </source>
</reference>
<dbReference type="AlphaFoldDB" id="A0A9P8FWV0"/>
<feature type="compositionally biased region" description="Basic and acidic residues" evidence="4">
    <location>
        <begin position="336"/>
        <end position="355"/>
    </location>
</feature>
<feature type="region of interest" description="Disordered" evidence="4">
    <location>
        <begin position="215"/>
        <end position="240"/>
    </location>
</feature>
<dbReference type="GO" id="GO:0000398">
    <property type="term" value="P:mRNA splicing, via spliceosome"/>
    <property type="evidence" value="ECO:0007669"/>
    <property type="project" value="InterPro"/>
</dbReference>
<dbReference type="Pfam" id="PF02731">
    <property type="entry name" value="SKIP_SNW"/>
    <property type="match status" value="1"/>
</dbReference>
<comment type="subcellular location">
    <subcellularLocation>
        <location evidence="3">Nucleus</location>
    </subcellularLocation>
</comment>
<feature type="compositionally biased region" description="Basic and acidic residues" evidence="4">
    <location>
        <begin position="576"/>
        <end position="591"/>
    </location>
</feature>